<dbReference type="AlphaFoldDB" id="A0A014MKR8"/>
<proteinExistence type="predicted"/>
<dbReference type="Gene3D" id="3.10.180.10">
    <property type="entry name" value="2,3-Dihydroxybiphenyl 1,2-Dioxygenase, domain 1"/>
    <property type="match status" value="1"/>
</dbReference>
<keyword evidence="3" id="KW-1185">Reference proteome</keyword>
<dbReference type="Proteomes" id="UP000020766">
    <property type="component" value="Unassembled WGS sequence"/>
</dbReference>
<sequence>MTRNPVGWFEIYVQDMDRAKAFYENVLSRTLEALAPPGADSSDMEMWAFPMQPEAGGAAGALVHMPGAPSGNGGTLIYFSCDDCAVEAGRAVAQGGTVVRDKMPIGPYGFIALITDPDENLIGLHSMR</sequence>
<evidence type="ECO:0000313" key="2">
    <source>
        <dbReference type="EMBL" id="EXU78674.1"/>
    </source>
</evidence>
<dbReference type="EMBL" id="JBOK01000030">
    <property type="protein sequence ID" value="EXU78674.1"/>
    <property type="molecule type" value="Genomic_DNA"/>
</dbReference>
<accession>A0A014MKR8</accession>
<dbReference type="SUPFAM" id="SSF54593">
    <property type="entry name" value="Glyoxalase/Bleomycin resistance protein/Dihydroxybiphenyl dioxygenase"/>
    <property type="match status" value="1"/>
</dbReference>
<evidence type="ECO:0000259" key="1">
    <source>
        <dbReference type="PROSITE" id="PS51819"/>
    </source>
</evidence>
<gene>
    <name evidence="2" type="ORF">AX13_11610</name>
</gene>
<feature type="domain" description="VOC" evidence="1">
    <location>
        <begin position="5"/>
        <end position="127"/>
    </location>
</feature>
<dbReference type="PANTHER" id="PTHR33993:SF2">
    <property type="entry name" value="VOC DOMAIN-CONTAINING PROTEIN"/>
    <property type="match status" value="1"/>
</dbReference>
<evidence type="ECO:0000313" key="3">
    <source>
        <dbReference type="Proteomes" id="UP000020766"/>
    </source>
</evidence>
<comment type="caution">
    <text evidence="2">The sequence shown here is derived from an EMBL/GenBank/DDBJ whole genome shotgun (WGS) entry which is preliminary data.</text>
</comment>
<dbReference type="CDD" id="cd07247">
    <property type="entry name" value="SgaA_N_like"/>
    <property type="match status" value="1"/>
</dbReference>
<reference evidence="2 3" key="1">
    <citation type="submission" date="2014-01" db="EMBL/GenBank/DDBJ databases">
        <title>Interspecies Systems Biology Uncovers Metabolites Affecting C. elegans Gene Expression and Life History Traits.</title>
        <authorList>
            <person name="Watson E."/>
            <person name="Macneil L.T."/>
            <person name="Ritter A.D."/>
            <person name="Yilmaz L.S."/>
            <person name="Rosebrock A.P."/>
            <person name="Caudy A.A."/>
            <person name="Walhout A.J."/>
        </authorList>
    </citation>
    <scope>NUCLEOTIDE SEQUENCE [LARGE SCALE GENOMIC DNA]</scope>
    <source>
        <strain evidence="2 3">DA1877</strain>
    </source>
</reference>
<dbReference type="PROSITE" id="PS51819">
    <property type="entry name" value="VOC"/>
    <property type="match status" value="1"/>
</dbReference>
<dbReference type="STRING" id="225991.MA05_07425"/>
<organism evidence="2 3">
    <name type="scientific">Comamonas aquatica DA1877</name>
    <dbReference type="NCBI Taxonomy" id="1457173"/>
    <lineage>
        <taxon>Bacteria</taxon>
        <taxon>Pseudomonadati</taxon>
        <taxon>Pseudomonadota</taxon>
        <taxon>Betaproteobacteria</taxon>
        <taxon>Burkholderiales</taxon>
        <taxon>Comamonadaceae</taxon>
        <taxon>Comamonas</taxon>
    </lineage>
</organism>
<dbReference type="RefSeq" id="WP_043387229.1">
    <property type="nucleotide sequence ID" value="NZ_JBOK01000030.1"/>
</dbReference>
<dbReference type="InterPro" id="IPR004360">
    <property type="entry name" value="Glyas_Fos-R_dOase_dom"/>
</dbReference>
<dbReference type="InterPro" id="IPR029068">
    <property type="entry name" value="Glyas_Bleomycin-R_OHBP_Dase"/>
</dbReference>
<dbReference type="Pfam" id="PF00903">
    <property type="entry name" value="Glyoxalase"/>
    <property type="match status" value="1"/>
</dbReference>
<dbReference type="InterPro" id="IPR037523">
    <property type="entry name" value="VOC_core"/>
</dbReference>
<name>A0A014MKR8_9BURK</name>
<dbReference type="InterPro" id="IPR052164">
    <property type="entry name" value="Anthracycline_SecMetBiosynth"/>
</dbReference>
<protein>
    <submittedName>
        <fullName evidence="2">Glyoxalase</fullName>
    </submittedName>
</protein>
<dbReference type="PANTHER" id="PTHR33993">
    <property type="entry name" value="GLYOXALASE-RELATED"/>
    <property type="match status" value="1"/>
</dbReference>
<dbReference type="PATRIC" id="fig|1457173.3.peg.3475"/>